<dbReference type="InterPro" id="IPR052920">
    <property type="entry name" value="DNA-binding_regulatory"/>
</dbReference>
<feature type="compositionally biased region" description="Basic residues" evidence="1">
    <location>
        <begin position="248"/>
        <end position="259"/>
    </location>
</feature>
<evidence type="ECO:0000313" key="2">
    <source>
        <dbReference type="EMBL" id="KAK7230474.1"/>
    </source>
</evidence>
<keyword evidence="2" id="KW-0378">Hydrolase</keyword>
<dbReference type="Gene3D" id="3.40.50.1820">
    <property type="entry name" value="alpha/beta hydrolase"/>
    <property type="match status" value="1"/>
</dbReference>
<dbReference type="Proteomes" id="UP001363151">
    <property type="component" value="Unassembled WGS sequence"/>
</dbReference>
<dbReference type="PANTHER" id="PTHR43358">
    <property type="entry name" value="ALPHA/BETA-HYDROLASE"/>
    <property type="match status" value="1"/>
</dbReference>
<organism evidence="2 3">
    <name type="scientific">Aureococcus anophagefferens</name>
    <name type="common">Harmful bloom alga</name>
    <dbReference type="NCBI Taxonomy" id="44056"/>
    <lineage>
        <taxon>Eukaryota</taxon>
        <taxon>Sar</taxon>
        <taxon>Stramenopiles</taxon>
        <taxon>Ochrophyta</taxon>
        <taxon>Pelagophyceae</taxon>
        <taxon>Pelagomonadales</taxon>
        <taxon>Pelagomonadaceae</taxon>
        <taxon>Aureococcus</taxon>
    </lineage>
</organism>
<proteinExistence type="predicted"/>
<dbReference type="InterPro" id="IPR029058">
    <property type="entry name" value="AB_hydrolase_fold"/>
</dbReference>
<dbReference type="PANTHER" id="PTHR43358:SF4">
    <property type="entry name" value="ALPHA_BETA HYDROLASE FOLD-1 DOMAIN-CONTAINING PROTEIN"/>
    <property type="match status" value="1"/>
</dbReference>
<evidence type="ECO:0000256" key="1">
    <source>
        <dbReference type="SAM" id="MobiDB-lite"/>
    </source>
</evidence>
<name>A0ABR1FGR4_AURAN</name>
<feature type="region of interest" description="Disordered" evidence="1">
    <location>
        <begin position="233"/>
        <end position="292"/>
    </location>
</feature>
<feature type="compositionally biased region" description="Basic residues" evidence="1">
    <location>
        <begin position="270"/>
        <end position="288"/>
    </location>
</feature>
<dbReference type="EMBL" id="JBBJCI010000430">
    <property type="protein sequence ID" value="KAK7230474.1"/>
    <property type="molecule type" value="Genomic_DNA"/>
</dbReference>
<dbReference type="SUPFAM" id="SSF53474">
    <property type="entry name" value="alpha/beta-Hydrolases"/>
    <property type="match status" value="1"/>
</dbReference>
<evidence type="ECO:0000313" key="3">
    <source>
        <dbReference type="Proteomes" id="UP001363151"/>
    </source>
</evidence>
<comment type="caution">
    <text evidence="2">The sequence shown here is derived from an EMBL/GenBank/DDBJ whole genome shotgun (WGS) entry which is preliminary data.</text>
</comment>
<sequence length="310" mass="33671">MGLGSSSESGERPAGAAPVDDDEAGPSSYWDMASNGYQELVNAIIRPPRAEYDMDDLGPASFEWHGHAFQRVDLELLAEELVQKARDHGLSVPGFVVSIALRMVRSSVLKTADFKLEDVSPIKHADSCFVPALFVAGERDDFIDPAHSRALHGKYAGDKNLRAIFLSNYMGVPPAAAIPGADAFNGGYPPWIPSDHYGLNLADLGFSDLDLDQQNLGMTRDRQAEVQDTISNASAAGPAAAVRGRAAAPRRRARRRPAGARRASAPPGRQRQRPGQRRRRRRRRAARRRLGEDAAVGARRAALVAFDCVL</sequence>
<feature type="region of interest" description="Disordered" evidence="1">
    <location>
        <begin position="1"/>
        <end position="28"/>
    </location>
</feature>
<feature type="compositionally biased region" description="Low complexity" evidence="1">
    <location>
        <begin position="233"/>
        <end position="247"/>
    </location>
</feature>
<reference evidence="2 3" key="1">
    <citation type="submission" date="2024-03" db="EMBL/GenBank/DDBJ databases">
        <title>Aureococcus anophagefferens CCMP1851 and Kratosvirus quantuckense: Draft genome of a second virus-susceptible host strain in the model system.</title>
        <authorList>
            <person name="Chase E."/>
            <person name="Truchon A.R."/>
            <person name="Schepens W."/>
            <person name="Wilhelm S.W."/>
        </authorList>
    </citation>
    <scope>NUCLEOTIDE SEQUENCE [LARGE SCALE GENOMIC DNA]</scope>
    <source>
        <strain evidence="2 3">CCMP1851</strain>
    </source>
</reference>
<feature type="compositionally biased region" description="Low complexity" evidence="1">
    <location>
        <begin position="260"/>
        <end position="269"/>
    </location>
</feature>
<accession>A0ABR1FGR4</accession>
<keyword evidence="3" id="KW-1185">Reference proteome</keyword>
<protein>
    <submittedName>
        <fullName evidence="2">Palmitoyl-(Protein) hydrolase</fullName>
    </submittedName>
</protein>
<gene>
    <name evidence="2" type="ORF">SO694_00174019</name>
</gene>
<dbReference type="GO" id="GO:0016787">
    <property type="term" value="F:hydrolase activity"/>
    <property type="evidence" value="ECO:0007669"/>
    <property type="project" value="UniProtKB-KW"/>
</dbReference>